<dbReference type="InterPro" id="IPR058923">
    <property type="entry name" value="RCC1-like_dom"/>
</dbReference>
<evidence type="ECO:0000313" key="4">
    <source>
        <dbReference type="EMBL" id="NDV35233.1"/>
    </source>
</evidence>
<protein>
    <recommendedName>
        <fullName evidence="3">RCC1-like domain-containing protein</fullName>
    </recommendedName>
</protein>
<dbReference type="EMBL" id="GIBP01006264">
    <property type="protein sequence ID" value="NDV35233.1"/>
    <property type="molecule type" value="Transcribed_RNA"/>
</dbReference>
<feature type="repeat" description="RCC1" evidence="2">
    <location>
        <begin position="81"/>
        <end position="123"/>
    </location>
</feature>
<dbReference type="Pfam" id="PF25390">
    <property type="entry name" value="WD40_RLD"/>
    <property type="match status" value="1"/>
</dbReference>
<dbReference type="PROSITE" id="PS50012">
    <property type="entry name" value="RCC1_3"/>
    <property type="match status" value="6"/>
</dbReference>
<dbReference type="PANTHER" id="PTHR22870:SF466">
    <property type="entry name" value="ANKYRIN REPEAT-CONTAINING PROTEIN"/>
    <property type="match status" value="1"/>
</dbReference>
<feature type="repeat" description="RCC1" evidence="2">
    <location>
        <begin position="225"/>
        <end position="264"/>
    </location>
</feature>
<feature type="repeat" description="RCC1" evidence="2">
    <location>
        <begin position="1"/>
        <end position="29"/>
    </location>
</feature>
<dbReference type="InterPro" id="IPR000408">
    <property type="entry name" value="Reg_chr_condens"/>
</dbReference>
<dbReference type="Gene3D" id="2.130.10.30">
    <property type="entry name" value="Regulator of chromosome condensation 1/beta-lactamase-inhibitor protein II"/>
    <property type="match status" value="2"/>
</dbReference>
<proteinExistence type="predicted"/>
<feature type="repeat" description="RCC1" evidence="2">
    <location>
        <begin position="124"/>
        <end position="174"/>
    </location>
</feature>
<evidence type="ECO:0000256" key="2">
    <source>
        <dbReference type="PROSITE-ProRule" id="PRU00235"/>
    </source>
</evidence>
<feature type="repeat" description="RCC1" evidence="2">
    <location>
        <begin position="30"/>
        <end position="80"/>
    </location>
</feature>
<dbReference type="InterPro" id="IPR051210">
    <property type="entry name" value="Ub_ligase/GEF_domain"/>
</dbReference>
<dbReference type="SUPFAM" id="SSF50985">
    <property type="entry name" value="RCC1/BLIP-II"/>
    <property type="match status" value="1"/>
</dbReference>
<feature type="repeat" description="RCC1" evidence="2">
    <location>
        <begin position="175"/>
        <end position="224"/>
    </location>
</feature>
<keyword evidence="1" id="KW-0677">Repeat</keyword>
<feature type="domain" description="RCC1-like" evidence="3">
    <location>
        <begin position="3"/>
        <end position="255"/>
    </location>
</feature>
<evidence type="ECO:0000259" key="3">
    <source>
        <dbReference type="Pfam" id="PF25390"/>
    </source>
</evidence>
<accession>A0A6B2LDV5</accession>
<name>A0A6B2LDV5_9EUKA</name>
<sequence length="264" mass="28506">MVPGKVSGIVGEIVQIACGDCHSMALMRDGSLYCWGKNSYGQLGLGHCTNQLTPTLAPPVQHKLVQISCGSNFSLGLTIEGLVYYWGSDFQYHVTISLPLLLSISNIIQIKCGCNHILAISNDGNLFSWGRNSYGQLGVGHSSHLYEPTLVSFDCKRVVQVGCGCYHSLALLSDGSLFSWGEILNGVFGSSSSSVPLPTQIIGINDTIVEIKCGQFHSMVITSNNDLYCWGINHTGQLGNGTKNSSFVPMKIGFFEENFGKEVI</sequence>
<dbReference type="AlphaFoldDB" id="A0A6B2LDV5"/>
<evidence type="ECO:0000256" key="1">
    <source>
        <dbReference type="ARBA" id="ARBA00022737"/>
    </source>
</evidence>
<reference evidence="4" key="1">
    <citation type="journal article" date="2020" name="J. Eukaryot. Microbiol.">
        <title>De novo Sequencing, Assembly and Annotation of the Transcriptome for the Free-Living Testate Amoeba Arcella intermedia.</title>
        <authorList>
            <person name="Ribeiro G.M."/>
            <person name="Porfirio-Sousa A.L."/>
            <person name="Maurer-Alcala X.X."/>
            <person name="Katz L.A."/>
            <person name="Lahr D.J.G."/>
        </authorList>
    </citation>
    <scope>NUCLEOTIDE SEQUENCE</scope>
</reference>
<dbReference type="PANTHER" id="PTHR22870">
    <property type="entry name" value="REGULATOR OF CHROMOSOME CONDENSATION"/>
    <property type="match status" value="1"/>
</dbReference>
<organism evidence="4">
    <name type="scientific">Arcella intermedia</name>
    <dbReference type="NCBI Taxonomy" id="1963864"/>
    <lineage>
        <taxon>Eukaryota</taxon>
        <taxon>Amoebozoa</taxon>
        <taxon>Tubulinea</taxon>
        <taxon>Elardia</taxon>
        <taxon>Arcellinida</taxon>
        <taxon>Sphaerothecina</taxon>
        <taxon>Arcellidae</taxon>
        <taxon>Arcella</taxon>
    </lineage>
</organism>
<dbReference type="InterPro" id="IPR009091">
    <property type="entry name" value="RCC1/BLIP-II"/>
</dbReference>
<dbReference type="PRINTS" id="PR00633">
    <property type="entry name" value="RCCNDNSATION"/>
</dbReference>
<dbReference type="PROSITE" id="PS00626">
    <property type="entry name" value="RCC1_2"/>
    <property type="match status" value="2"/>
</dbReference>